<name>B4S7E0_PROA2</name>
<accession>B4S7E0</accession>
<dbReference type="InterPro" id="IPR050697">
    <property type="entry name" value="Adenylyl/Guanylyl_Cyclase_3/4"/>
</dbReference>
<keyword evidence="1" id="KW-0812">Transmembrane</keyword>
<dbReference type="PROSITE" id="PS50125">
    <property type="entry name" value="GUANYLATE_CYCLASE_2"/>
    <property type="match status" value="1"/>
</dbReference>
<dbReference type="PANTHER" id="PTHR43081">
    <property type="entry name" value="ADENYLATE CYCLASE, TERMINAL-DIFFERENTIATION SPECIFIC-RELATED"/>
    <property type="match status" value="1"/>
</dbReference>
<dbReference type="InterPro" id="IPR001054">
    <property type="entry name" value="A/G_cyclase"/>
</dbReference>
<protein>
    <submittedName>
        <fullName evidence="3">Adenylate/guanylate cyclase</fullName>
    </submittedName>
</protein>
<evidence type="ECO:0000313" key="4">
    <source>
        <dbReference type="Proteomes" id="UP000002725"/>
    </source>
</evidence>
<evidence type="ECO:0000259" key="2">
    <source>
        <dbReference type="PROSITE" id="PS50125"/>
    </source>
</evidence>
<evidence type="ECO:0000256" key="1">
    <source>
        <dbReference type="SAM" id="Phobius"/>
    </source>
</evidence>
<dbReference type="AlphaFoldDB" id="B4S7E0"/>
<dbReference type="eggNOG" id="COG2114">
    <property type="taxonomic scope" value="Bacteria"/>
</dbReference>
<dbReference type="KEGG" id="paa:Paes_0934"/>
<dbReference type="InterPro" id="IPR029787">
    <property type="entry name" value="Nucleotide_cyclase"/>
</dbReference>
<sequence length="363" mass="41789">MRISPNISRALKYFIWIVAGFMIAFYGYMVFIAVFSYAFHEQLYSIDPVLFLRFTLIGLWVGCIVALIDVFVLSRLVRGLNFLLTLTFATAFNAMVSLLALLCFVLVEDYLILLQNPGVFLLYDRLRIFFSGEFLVLLLYLPLVNFVINYVGLVVQRIGEKNFWNAIRGTYQIPHEEERVFMFLDLYASTALAERIGHRQYHDLLYDVFNEIAEPIALYAGEVYQYVGDSVVITWNIGDGTAQMNCIRCYFDIEERLRKAADRYRKQYGHVPVFKAGLHAGKVTAGEVGGEKREIVFHGDTVNTSARIQSECVELHEQILLSEELLFLFPVKLLKQFIIRFKGSISLKGRKSPVSLYAITRRR</sequence>
<dbReference type="Gene3D" id="3.30.70.1230">
    <property type="entry name" value="Nucleotide cyclase"/>
    <property type="match status" value="1"/>
</dbReference>
<dbReference type="STRING" id="290512.Paes_0934"/>
<dbReference type="SUPFAM" id="SSF55073">
    <property type="entry name" value="Nucleotide cyclase"/>
    <property type="match status" value="1"/>
</dbReference>
<gene>
    <name evidence="3" type="ordered locus">Paes_0934</name>
</gene>
<dbReference type="GO" id="GO:0004016">
    <property type="term" value="F:adenylate cyclase activity"/>
    <property type="evidence" value="ECO:0007669"/>
    <property type="project" value="UniProtKB-ARBA"/>
</dbReference>
<feature type="domain" description="Guanylate cyclase" evidence="2">
    <location>
        <begin position="180"/>
        <end position="309"/>
    </location>
</feature>
<organism evidence="3 4">
    <name type="scientific">Prosthecochloris aestuarii (strain DSM 271 / SK 413)</name>
    <dbReference type="NCBI Taxonomy" id="290512"/>
    <lineage>
        <taxon>Bacteria</taxon>
        <taxon>Pseudomonadati</taxon>
        <taxon>Chlorobiota</taxon>
        <taxon>Chlorobiia</taxon>
        <taxon>Chlorobiales</taxon>
        <taxon>Chlorobiaceae</taxon>
        <taxon>Prosthecochloris</taxon>
    </lineage>
</organism>
<dbReference type="GO" id="GO:0035556">
    <property type="term" value="P:intracellular signal transduction"/>
    <property type="evidence" value="ECO:0007669"/>
    <property type="project" value="InterPro"/>
</dbReference>
<dbReference type="EMBL" id="CP001108">
    <property type="protein sequence ID" value="ACF45977.1"/>
    <property type="molecule type" value="Genomic_DNA"/>
</dbReference>
<keyword evidence="1" id="KW-1133">Transmembrane helix</keyword>
<feature type="transmembrane region" description="Helical" evidence="1">
    <location>
        <begin position="80"/>
        <end position="107"/>
    </location>
</feature>
<dbReference type="HOGENOM" id="CLU_055425_1_0_10"/>
<dbReference type="RefSeq" id="WP_012505514.1">
    <property type="nucleotide sequence ID" value="NC_011059.1"/>
</dbReference>
<dbReference type="Pfam" id="PF00211">
    <property type="entry name" value="Guanylate_cyc"/>
    <property type="match status" value="1"/>
</dbReference>
<reference evidence="3" key="1">
    <citation type="submission" date="2008-06" db="EMBL/GenBank/DDBJ databases">
        <title>Complete sequence of chromosome of Prosthecochloris aestuarii DSM 271.</title>
        <authorList>
            <consortium name="US DOE Joint Genome Institute"/>
            <person name="Lucas S."/>
            <person name="Copeland A."/>
            <person name="Lapidus A."/>
            <person name="Glavina del Rio T."/>
            <person name="Dalin E."/>
            <person name="Tice H."/>
            <person name="Bruce D."/>
            <person name="Goodwin L."/>
            <person name="Pitluck S."/>
            <person name="Schmutz J."/>
            <person name="Larimer F."/>
            <person name="Land M."/>
            <person name="Hauser L."/>
            <person name="Kyrpides N."/>
            <person name="Anderson I."/>
            <person name="Liu Z."/>
            <person name="Li T."/>
            <person name="Zhao F."/>
            <person name="Overmann J."/>
            <person name="Bryant D.A."/>
            <person name="Richardson P."/>
        </authorList>
    </citation>
    <scope>NUCLEOTIDE SEQUENCE [LARGE SCALE GENOMIC DNA]</scope>
    <source>
        <strain evidence="3">DSM 271</strain>
    </source>
</reference>
<feature type="transmembrane region" description="Helical" evidence="1">
    <location>
        <begin position="51"/>
        <end position="73"/>
    </location>
</feature>
<keyword evidence="4" id="KW-1185">Reference proteome</keyword>
<evidence type="ECO:0000313" key="3">
    <source>
        <dbReference type="EMBL" id="ACF45977.1"/>
    </source>
</evidence>
<proteinExistence type="predicted"/>
<keyword evidence="1" id="KW-0472">Membrane</keyword>
<feature type="transmembrane region" description="Helical" evidence="1">
    <location>
        <begin position="127"/>
        <end position="151"/>
    </location>
</feature>
<dbReference type="Proteomes" id="UP000002725">
    <property type="component" value="Chromosome"/>
</dbReference>
<feature type="transmembrane region" description="Helical" evidence="1">
    <location>
        <begin position="12"/>
        <end position="39"/>
    </location>
</feature>
<dbReference type="PANTHER" id="PTHR43081:SF1">
    <property type="entry name" value="ADENYLATE CYCLASE, TERMINAL-DIFFERENTIATION SPECIFIC"/>
    <property type="match status" value="1"/>
</dbReference>
<dbReference type="CDD" id="cd07302">
    <property type="entry name" value="CHD"/>
    <property type="match status" value="1"/>
</dbReference>
<dbReference type="GO" id="GO:0009190">
    <property type="term" value="P:cyclic nucleotide biosynthetic process"/>
    <property type="evidence" value="ECO:0007669"/>
    <property type="project" value="InterPro"/>
</dbReference>